<dbReference type="PROSITE" id="PS50206">
    <property type="entry name" value="RHODANESE_3"/>
    <property type="match status" value="1"/>
</dbReference>
<organism evidence="2 3">
    <name type="scientific">Streptomyces chumphonensis</name>
    <dbReference type="NCBI Taxonomy" id="1214925"/>
    <lineage>
        <taxon>Bacteria</taxon>
        <taxon>Bacillati</taxon>
        <taxon>Actinomycetota</taxon>
        <taxon>Actinomycetes</taxon>
        <taxon>Kitasatosporales</taxon>
        <taxon>Streptomycetaceae</taxon>
        <taxon>Streptomyces</taxon>
    </lineage>
</organism>
<dbReference type="SUPFAM" id="SSF52821">
    <property type="entry name" value="Rhodanese/Cell cycle control phosphatase"/>
    <property type="match status" value="1"/>
</dbReference>
<dbReference type="SMART" id="SM00450">
    <property type="entry name" value="RHOD"/>
    <property type="match status" value="1"/>
</dbReference>
<evidence type="ECO:0000313" key="2">
    <source>
        <dbReference type="EMBL" id="MBD3934289.1"/>
    </source>
</evidence>
<dbReference type="AlphaFoldDB" id="A0A927IF17"/>
<dbReference type="RefSeq" id="WP_191211584.1">
    <property type="nucleotide sequence ID" value="NZ_BAABKL010000002.1"/>
</dbReference>
<dbReference type="PANTHER" id="PTHR43031">
    <property type="entry name" value="FAD-DEPENDENT OXIDOREDUCTASE"/>
    <property type="match status" value="1"/>
</dbReference>
<proteinExistence type="predicted"/>
<dbReference type="Pfam" id="PF00581">
    <property type="entry name" value="Rhodanese"/>
    <property type="match status" value="1"/>
</dbReference>
<dbReference type="EMBL" id="JACXYU010000015">
    <property type="protein sequence ID" value="MBD3934289.1"/>
    <property type="molecule type" value="Genomic_DNA"/>
</dbReference>
<dbReference type="CDD" id="cd00158">
    <property type="entry name" value="RHOD"/>
    <property type="match status" value="1"/>
</dbReference>
<dbReference type="InterPro" id="IPR036873">
    <property type="entry name" value="Rhodanese-like_dom_sf"/>
</dbReference>
<dbReference type="Gene3D" id="3.40.250.10">
    <property type="entry name" value="Rhodanese-like domain"/>
    <property type="match status" value="1"/>
</dbReference>
<protein>
    <submittedName>
        <fullName evidence="2">Rhodanese-like domain-containing protein</fullName>
    </submittedName>
</protein>
<dbReference type="InterPro" id="IPR001763">
    <property type="entry name" value="Rhodanese-like_dom"/>
</dbReference>
<reference evidence="2" key="1">
    <citation type="submission" date="2020-09" db="EMBL/GenBank/DDBJ databases">
        <title>Secondary metabolite and genome analysis of marine Streptomyces chumphonensis KK1-2T.</title>
        <authorList>
            <person name="Phongsopitanun W."/>
            <person name="Kanchanasin P."/>
            <person name="Pittayakhajonwut P."/>
            <person name="Suwanborirux K."/>
            <person name="Tanasupawat S."/>
        </authorList>
    </citation>
    <scope>NUCLEOTIDE SEQUENCE</scope>
    <source>
        <strain evidence="2">KK1-2</strain>
    </source>
</reference>
<name>A0A927IF17_9ACTN</name>
<gene>
    <name evidence="2" type="ORF">IF129_22340</name>
</gene>
<evidence type="ECO:0000259" key="1">
    <source>
        <dbReference type="PROSITE" id="PS50206"/>
    </source>
</evidence>
<feature type="domain" description="Rhodanese" evidence="1">
    <location>
        <begin position="14"/>
        <end position="104"/>
    </location>
</feature>
<dbReference type="PANTHER" id="PTHR43031:SF1">
    <property type="entry name" value="PYRIDINE NUCLEOTIDE-DISULPHIDE OXIDOREDUCTASE"/>
    <property type="match status" value="1"/>
</dbReference>
<accession>A0A927IF17</accession>
<evidence type="ECO:0000313" key="3">
    <source>
        <dbReference type="Proteomes" id="UP000632289"/>
    </source>
</evidence>
<dbReference type="InterPro" id="IPR050229">
    <property type="entry name" value="GlpE_sulfurtransferase"/>
</dbReference>
<comment type="caution">
    <text evidence="2">The sequence shown here is derived from an EMBL/GenBank/DDBJ whole genome shotgun (WGS) entry which is preliminary data.</text>
</comment>
<dbReference type="Proteomes" id="UP000632289">
    <property type="component" value="Unassembled WGS sequence"/>
</dbReference>
<keyword evidence="3" id="KW-1185">Reference proteome</keyword>
<sequence length="112" mass="11743">MNHAPIPSVDVRDVPADAFLLDVREPDEWAAGRAEGALHVPIGEVVGRAAEVTERAGDDRVYVVCRVGGRSAQVTQFLVAQGVDAVNVDGGMLSWAAAGRPMTGDTDPAHVL</sequence>